<gene>
    <name evidence="5" type="ORF">E1757_13960</name>
</gene>
<accession>A0A4R5KRS1</accession>
<proteinExistence type="inferred from homology"/>
<sequence>MTLVNQQLLGKRVRLEKPELLAPAGSLEKLKFAVHYGADAVYIGGQQYGLRSNADNFTFEEMREGVEFADKYGAKVFVATNIFAHNEDIEGIEHYLRSIQDTGVAAIIVADPVIIETCKRVAPKLEIHLSTQQSTMNWQAVQFWKEEGVDRVVLAREASMQEIVEIKRNVDLEIEVFVHGAMCSSYSGRCVLSNHFTDRDSNRGGCSQSCRWKYDLFTTEEDRQQSVGIKELPLFNENDDAFSMSSKDLCMIEHIPELVMSGVDSFKIEGRMKSVHYVATVVNAYRQAIDAYFADPEHYELKPEWRYEIFKAANRPLNTGFFYDHPDHEDHIFEPEDKAAPYDFVGVVMAYDEASGIATIQQRNHFKPGQEIEFFGPHGTLFKQQVPPIHDESGQPLDAARHPLLLIQLKVEQPVKPYDMMRKKMGKA</sequence>
<dbReference type="GO" id="GO:0008233">
    <property type="term" value="F:peptidase activity"/>
    <property type="evidence" value="ECO:0007669"/>
    <property type="project" value="UniProtKB-KW"/>
</dbReference>
<dbReference type="Gene3D" id="2.40.30.10">
    <property type="entry name" value="Translation factors"/>
    <property type="match status" value="1"/>
</dbReference>
<dbReference type="EMBL" id="SMRT01000005">
    <property type="protein sequence ID" value="TDF97698.1"/>
    <property type="molecule type" value="Genomic_DNA"/>
</dbReference>
<dbReference type="InterPro" id="IPR051454">
    <property type="entry name" value="RNA/ubiquinone_mod_enzymes"/>
</dbReference>
<protein>
    <submittedName>
        <fullName evidence="5">U32 family peptidase</fullName>
    </submittedName>
</protein>
<feature type="domain" description="Peptidase family U32 C-terminal" evidence="4">
    <location>
        <begin position="342"/>
        <end position="422"/>
    </location>
</feature>
<dbReference type="Pfam" id="PF01136">
    <property type="entry name" value="Peptidase_U32"/>
    <property type="match status" value="1"/>
</dbReference>
<organism evidence="5 6">
    <name type="scientific">Paenibacillus piri</name>
    <dbReference type="NCBI Taxonomy" id="2547395"/>
    <lineage>
        <taxon>Bacteria</taxon>
        <taxon>Bacillati</taxon>
        <taxon>Bacillota</taxon>
        <taxon>Bacilli</taxon>
        <taxon>Bacillales</taxon>
        <taxon>Paenibacillaceae</taxon>
        <taxon>Paenibacillus</taxon>
    </lineage>
</organism>
<comment type="caution">
    <text evidence="5">The sequence shown here is derived from an EMBL/GenBank/DDBJ whole genome shotgun (WGS) entry which is preliminary data.</text>
</comment>
<dbReference type="AlphaFoldDB" id="A0A4R5KRS1"/>
<evidence type="ECO:0000313" key="5">
    <source>
        <dbReference type="EMBL" id="TDF97698.1"/>
    </source>
</evidence>
<dbReference type="PANTHER" id="PTHR30217">
    <property type="entry name" value="PEPTIDASE U32 FAMILY"/>
    <property type="match status" value="1"/>
</dbReference>
<dbReference type="PANTHER" id="PTHR30217:SF6">
    <property type="entry name" value="TRNA HYDROXYLATION PROTEIN P"/>
    <property type="match status" value="1"/>
</dbReference>
<dbReference type="Proteomes" id="UP000295636">
    <property type="component" value="Unassembled WGS sequence"/>
</dbReference>
<evidence type="ECO:0000259" key="4">
    <source>
        <dbReference type="Pfam" id="PF16325"/>
    </source>
</evidence>
<keyword evidence="2" id="KW-0378">Hydrolase</keyword>
<evidence type="ECO:0000256" key="2">
    <source>
        <dbReference type="ARBA" id="ARBA00022801"/>
    </source>
</evidence>
<reference evidence="5 6" key="1">
    <citation type="submission" date="2019-03" db="EMBL/GenBank/DDBJ databases">
        <title>This is whole genome sequence of Paenibacillus sp MS74 strain.</title>
        <authorList>
            <person name="Trinh H.N."/>
        </authorList>
    </citation>
    <scope>NUCLEOTIDE SEQUENCE [LARGE SCALE GENOMIC DNA]</scope>
    <source>
        <strain evidence="5 6">MS74</strain>
    </source>
</reference>
<name>A0A4R5KRS1_9BACL</name>
<keyword evidence="1" id="KW-0645">Protease</keyword>
<evidence type="ECO:0000313" key="6">
    <source>
        <dbReference type="Proteomes" id="UP000295636"/>
    </source>
</evidence>
<dbReference type="OrthoDB" id="9807498at2"/>
<evidence type="ECO:0000256" key="3">
    <source>
        <dbReference type="ARBA" id="ARBA00038374"/>
    </source>
</evidence>
<comment type="similarity">
    <text evidence="3">Belongs to the peptidase U32 family.</text>
</comment>
<dbReference type="PROSITE" id="PS01276">
    <property type="entry name" value="PEPTIDASE_U32"/>
    <property type="match status" value="1"/>
</dbReference>
<dbReference type="GO" id="GO:0006508">
    <property type="term" value="P:proteolysis"/>
    <property type="evidence" value="ECO:0007669"/>
    <property type="project" value="UniProtKB-KW"/>
</dbReference>
<dbReference type="Pfam" id="PF16325">
    <property type="entry name" value="Peptidase_U32_C"/>
    <property type="match status" value="1"/>
</dbReference>
<dbReference type="InterPro" id="IPR032525">
    <property type="entry name" value="Peptidase_U32_C"/>
</dbReference>
<keyword evidence="6" id="KW-1185">Reference proteome</keyword>
<evidence type="ECO:0000256" key="1">
    <source>
        <dbReference type="ARBA" id="ARBA00022670"/>
    </source>
</evidence>
<dbReference type="RefSeq" id="WP_133229017.1">
    <property type="nucleotide sequence ID" value="NZ_SMRT01000005.1"/>
</dbReference>
<dbReference type="InterPro" id="IPR001539">
    <property type="entry name" value="Peptidase_U32"/>
</dbReference>